<proteinExistence type="predicted"/>
<comment type="caution">
    <text evidence="1">The sequence shown here is derived from an EMBL/GenBank/DDBJ whole genome shotgun (WGS) entry which is preliminary data.</text>
</comment>
<reference evidence="1" key="1">
    <citation type="submission" date="2023-07" db="EMBL/GenBank/DDBJ databases">
        <authorList>
            <consortium name="AG Swart"/>
            <person name="Singh M."/>
            <person name="Singh A."/>
            <person name="Seah K."/>
            <person name="Emmerich C."/>
        </authorList>
    </citation>
    <scope>NUCLEOTIDE SEQUENCE</scope>
    <source>
        <strain evidence="1">DP1</strain>
    </source>
</reference>
<dbReference type="Proteomes" id="UP001295684">
    <property type="component" value="Unassembled WGS sequence"/>
</dbReference>
<evidence type="ECO:0000313" key="2">
    <source>
        <dbReference type="Proteomes" id="UP001295684"/>
    </source>
</evidence>
<dbReference type="AlphaFoldDB" id="A0AAD1Y2V1"/>
<dbReference type="EMBL" id="CAMPGE010025924">
    <property type="protein sequence ID" value="CAI2383634.1"/>
    <property type="molecule type" value="Genomic_DNA"/>
</dbReference>
<sequence length="71" mass="7532">MEIEGNCGFHLGIKGAYVCLALPHCNECLPPVSVTRDSNVVRSCPATWAKLGSGFGCGIDYNVIWVCAISS</sequence>
<name>A0AAD1Y2V1_EUPCR</name>
<protein>
    <submittedName>
        <fullName evidence="1">Uncharacterized protein</fullName>
    </submittedName>
</protein>
<organism evidence="1 2">
    <name type="scientific">Euplotes crassus</name>
    <dbReference type="NCBI Taxonomy" id="5936"/>
    <lineage>
        <taxon>Eukaryota</taxon>
        <taxon>Sar</taxon>
        <taxon>Alveolata</taxon>
        <taxon>Ciliophora</taxon>
        <taxon>Intramacronucleata</taxon>
        <taxon>Spirotrichea</taxon>
        <taxon>Hypotrichia</taxon>
        <taxon>Euplotida</taxon>
        <taxon>Euplotidae</taxon>
        <taxon>Moneuplotes</taxon>
    </lineage>
</organism>
<accession>A0AAD1Y2V1</accession>
<evidence type="ECO:0000313" key="1">
    <source>
        <dbReference type="EMBL" id="CAI2383634.1"/>
    </source>
</evidence>
<keyword evidence="2" id="KW-1185">Reference proteome</keyword>
<gene>
    <name evidence="1" type="ORF">ECRASSUSDP1_LOCUS25139</name>
</gene>